<dbReference type="Proteomes" id="UP001566132">
    <property type="component" value="Unassembled WGS sequence"/>
</dbReference>
<sequence>MFKGKNNYFSETKKKSPRVTREQQDRFLGQMTRRNSTVTHSELRRQFQQVTGDCLQFDDRQICVLRGRGRQARLQAARLVLKHNGGTVMFWGRIMLREKTPLILIQPTLTEQGYVDLILQLIIRLWRATVVEVLLFMEDNAPP</sequence>
<keyword evidence="3" id="KW-1185">Reference proteome</keyword>
<evidence type="ECO:0000256" key="1">
    <source>
        <dbReference type="SAM" id="MobiDB-lite"/>
    </source>
</evidence>
<evidence type="ECO:0000313" key="3">
    <source>
        <dbReference type="Proteomes" id="UP001566132"/>
    </source>
</evidence>
<feature type="region of interest" description="Disordered" evidence="1">
    <location>
        <begin position="1"/>
        <end position="24"/>
    </location>
</feature>
<organism evidence="2 3">
    <name type="scientific">Hypothenemus hampei</name>
    <name type="common">Coffee berry borer</name>
    <dbReference type="NCBI Taxonomy" id="57062"/>
    <lineage>
        <taxon>Eukaryota</taxon>
        <taxon>Metazoa</taxon>
        <taxon>Ecdysozoa</taxon>
        <taxon>Arthropoda</taxon>
        <taxon>Hexapoda</taxon>
        <taxon>Insecta</taxon>
        <taxon>Pterygota</taxon>
        <taxon>Neoptera</taxon>
        <taxon>Endopterygota</taxon>
        <taxon>Coleoptera</taxon>
        <taxon>Polyphaga</taxon>
        <taxon>Cucujiformia</taxon>
        <taxon>Curculionidae</taxon>
        <taxon>Scolytinae</taxon>
        <taxon>Hypothenemus</taxon>
    </lineage>
</organism>
<dbReference type="InterPro" id="IPR036397">
    <property type="entry name" value="RNaseH_sf"/>
</dbReference>
<dbReference type="Gene3D" id="3.30.420.10">
    <property type="entry name" value="Ribonuclease H-like superfamily/Ribonuclease H"/>
    <property type="match status" value="1"/>
</dbReference>
<name>A0ABD1E6M8_HYPHA</name>
<reference evidence="2 3" key="1">
    <citation type="submission" date="2024-05" db="EMBL/GenBank/DDBJ databases">
        <title>Genetic variation in Jamaican populations of the coffee berry borer (Hypothenemus hampei).</title>
        <authorList>
            <person name="Errbii M."/>
            <person name="Myrie A."/>
        </authorList>
    </citation>
    <scope>NUCLEOTIDE SEQUENCE [LARGE SCALE GENOMIC DNA]</scope>
    <source>
        <strain evidence="2">JA-Hopewell-2020-01-JO</strain>
        <tissue evidence="2">Whole body</tissue>
    </source>
</reference>
<comment type="caution">
    <text evidence="2">The sequence shown here is derived from an EMBL/GenBank/DDBJ whole genome shotgun (WGS) entry which is preliminary data.</text>
</comment>
<gene>
    <name evidence="2" type="ORF">ABEB36_013055</name>
</gene>
<dbReference type="AlphaFoldDB" id="A0ABD1E6M8"/>
<proteinExistence type="predicted"/>
<protein>
    <submittedName>
        <fullName evidence="2">Uncharacterized protein</fullName>
    </submittedName>
</protein>
<feature type="compositionally biased region" description="Basic and acidic residues" evidence="1">
    <location>
        <begin position="11"/>
        <end position="24"/>
    </location>
</feature>
<accession>A0ABD1E6M8</accession>
<evidence type="ECO:0000313" key="2">
    <source>
        <dbReference type="EMBL" id="KAL1490341.1"/>
    </source>
</evidence>
<dbReference type="EMBL" id="JBDJPC010000010">
    <property type="protein sequence ID" value="KAL1490341.1"/>
    <property type="molecule type" value="Genomic_DNA"/>
</dbReference>